<keyword evidence="2" id="KW-1185">Reference proteome</keyword>
<evidence type="ECO:0000313" key="1">
    <source>
        <dbReference type="EMBL" id="CAG9117820.1"/>
    </source>
</evidence>
<accession>A0A8S4EQ65</accession>
<comment type="caution">
    <text evidence="1">The sequence shown here is derived from an EMBL/GenBank/DDBJ whole genome shotgun (WGS) entry which is preliminary data.</text>
</comment>
<reference evidence="1" key="1">
    <citation type="submission" date="2020-11" db="EMBL/GenBank/DDBJ databases">
        <authorList>
            <person name="Whiteford S."/>
        </authorList>
    </citation>
    <scope>NUCLEOTIDE SEQUENCE</scope>
</reference>
<sequence length="98" mass="10635">MLFKYGVQDDFLYANYNPDSSGESILIPGLVWTSSQHGPLSTRTPDLKPSSEPDLRVAGLQETPRSQSKEVAATVKCGAFEDGGERDGRGKKKVHLIG</sequence>
<dbReference type="Proteomes" id="UP000653454">
    <property type="component" value="Unassembled WGS sequence"/>
</dbReference>
<name>A0A8S4EQ65_PLUXY</name>
<protein>
    <submittedName>
        <fullName evidence="1">(diamondback moth) hypothetical protein</fullName>
    </submittedName>
</protein>
<gene>
    <name evidence="1" type="ORF">PLXY2_LOCUS6468</name>
</gene>
<proteinExistence type="predicted"/>
<evidence type="ECO:0000313" key="2">
    <source>
        <dbReference type="Proteomes" id="UP000653454"/>
    </source>
</evidence>
<organism evidence="1 2">
    <name type="scientific">Plutella xylostella</name>
    <name type="common">Diamondback moth</name>
    <name type="synonym">Plutella maculipennis</name>
    <dbReference type="NCBI Taxonomy" id="51655"/>
    <lineage>
        <taxon>Eukaryota</taxon>
        <taxon>Metazoa</taxon>
        <taxon>Ecdysozoa</taxon>
        <taxon>Arthropoda</taxon>
        <taxon>Hexapoda</taxon>
        <taxon>Insecta</taxon>
        <taxon>Pterygota</taxon>
        <taxon>Neoptera</taxon>
        <taxon>Endopterygota</taxon>
        <taxon>Lepidoptera</taxon>
        <taxon>Glossata</taxon>
        <taxon>Ditrysia</taxon>
        <taxon>Yponomeutoidea</taxon>
        <taxon>Plutellidae</taxon>
        <taxon>Plutella</taxon>
    </lineage>
</organism>
<dbReference type="EMBL" id="CAJHNJ030000020">
    <property type="protein sequence ID" value="CAG9117820.1"/>
    <property type="molecule type" value="Genomic_DNA"/>
</dbReference>
<dbReference type="AlphaFoldDB" id="A0A8S4EQ65"/>